<gene>
    <name evidence="2" type="ORF">VNO78_35081</name>
</gene>
<accession>A0AAN9NMR7</accession>
<protein>
    <submittedName>
        <fullName evidence="2">Uncharacterized protein</fullName>
    </submittedName>
</protein>
<evidence type="ECO:0000313" key="2">
    <source>
        <dbReference type="EMBL" id="KAK7376005.1"/>
    </source>
</evidence>
<evidence type="ECO:0000313" key="3">
    <source>
        <dbReference type="Proteomes" id="UP001386955"/>
    </source>
</evidence>
<dbReference type="AlphaFoldDB" id="A0AAN9NMR7"/>
<proteinExistence type="predicted"/>
<dbReference type="EMBL" id="JAYMYS010000038">
    <property type="protein sequence ID" value="KAK7376005.1"/>
    <property type="molecule type" value="Genomic_DNA"/>
</dbReference>
<dbReference type="Proteomes" id="UP001386955">
    <property type="component" value="Unassembled WGS sequence"/>
</dbReference>
<organism evidence="2 3">
    <name type="scientific">Psophocarpus tetragonolobus</name>
    <name type="common">Winged bean</name>
    <name type="synonym">Dolichos tetragonolobus</name>
    <dbReference type="NCBI Taxonomy" id="3891"/>
    <lineage>
        <taxon>Eukaryota</taxon>
        <taxon>Viridiplantae</taxon>
        <taxon>Streptophyta</taxon>
        <taxon>Embryophyta</taxon>
        <taxon>Tracheophyta</taxon>
        <taxon>Spermatophyta</taxon>
        <taxon>Magnoliopsida</taxon>
        <taxon>eudicotyledons</taxon>
        <taxon>Gunneridae</taxon>
        <taxon>Pentapetalae</taxon>
        <taxon>rosids</taxon>
        <taxon>fabids</taxon>
        <taxon>Fabales</taxon>
        <taxon>Fabaceae</taxon>
        <taxon>Papilionoideae</taxon>
        <taxon>50 kb inversion clade</taxon>
        <taxon>NPAAA clade</taxon>
        <taxon>indigoferoid/millettioid clade</taxon>
        <taxon>Phaseoleae</taxon>
        <taxon>Psophocarpus</taxon>
    </lineage>
</organism>
<sequence length="108" mass="12750">MRSTSPFPSLTFAPLPNRKLLHHEPSPIMSREPSSRSTNPRIFSRIPRKFSSYEEKVNDALVSHNYSSNLRKQKKMQPVKSAPDRYDYYSGNQTRKNSEQPEKSYYYY</sequence>
<name>A0AAN9NMR7_PSOTE</name>
<keyword evidence="3" id="KW-1185">Reference proteome</keyword>
<feature type="region of interest" description="Disordered" evidence="1">
    <location>
        <begin position="66"/>
        <end position="108"/>
    </location>
</feature>
<reference evidence="2 3" key="1">
    <citation type="submission" date="2024-01" db="EMBL/GenBank/DDBJ databases">
        <title>The genomes of 5 underutilized Papilionoideae crops provide insights into root nodulation and disease resistanc.</title>
        <authorList>
            <person name="Jiang F."/>
        </authorList>
    </citation>
    <scope>NUCLEOTIDE SEQUENCE [LARGE SCALE GENOMIC DNA]</scope>
    <source>
        <strain evidence="2">DUOXIRENSHENG_FW03</strain>
        <tissue evidence="2">Leaves</tissue>
    </source>
</reference>
<comment type="caution">
    <text evidence="2">The sequence shown here is derived from an EMBL/GenBank/DDBJ whole genome shotgun (WGS) entry which is preliminary data.</text>
</comment>
<evidence type="ECO:0000256" key="1">
    <source>
        <dbReference type="SAM" id="MobiDB-lite"/>
    </source>
</evidence>
<feature type="region of interest" description="Disordered" evidence="1">
    <location>
        <begin position="1"/>
        <end position="42"/>
    </location>
</feature>